<dbReference type="PANTHER" id="PTHR24180">
    <property type="entry name" value="CYCLIN-DEPENDENT KINASE INHIBITOR 2C-RELATED"/>
    <property type="match status" value="1"/>
</dbReference>
<dbReference type="AlphaFoldDB" id="A0A319EH97"/>
<dbReference type="InterPro" id="IPR002110">
    <property type="entry name" value="Ankyrin_rpt"/>
</dbReference>
<proteinExistence type="predicted"/>
<accession>A0A319EH97</accession>
<feature type="region of interest" description="Disordered" evidence="4">
    <location>
        <begin position="221"/>
        <end position="275"/>
    </location>
</feature>
<evidence type="ECO:0000256" key="1">
    <source>
        <dbReference type="ARBA" id="ARBA00022737"/>
    </source>
</evidence>
<dbReference type="PROSITE" id="PS50088">
    <property type="entry name" value="ANK_REPEAT"/>
    <property type="match status" value="1"/>
</dbReference>
<dbReference type="InterPro" id="IPR051637">
    <property type="entry name" value="Ank_repeat_dom-contain_49"/>
</dbReference>
<evidence type="ECO:0000313" key="5">
    <source>
        <dbReference type="EMBL" id="PYH90322.1"/>
    </source>
</evidence>
<dbReference type="EMBL" id="KZ825987">
    <property type="protein sequence ID" value="PYH90322.1"/>
    <property type="molecule type" value="Genomic_DNA"/>
</dbReference>
<evidence type="ECO:0000256" key="4">
    <source>
        <dbReference type="SAM" id="MobiDB-lite"/>
    </source>
</evidence>
<dbReference type="Proteomes" id="UP000247810">
    <property type="component" value="Unassembled WGS sequence"/>
</dbReference>
<feature type="repeat" description="ANK" evidence="3">
    <location>
        <begin position="141"/>
        <end position="174"/>
    </location>
</feature>
<feature type="compositionally biased region" description="Basic and acidic residues" evidence="4">
    <location>
        <begin position="237"/>
        <end position="253"/>
    </location>
</feature>
<gene>
    <name evidence="5" type="ORF">BO71DRAFT_433951</name>
</gene>
<dbReference type="STRING" id="1448320.A0A319EH97"/>
<keyword evidence="1" id="KW-0677">Repeat</keyword>
<keyword evidence="6" id="KW-1185">Reference proteome</keyword>
<dbReference type="OrthoDB" id="4510118at2759"/>
<dbReference type="Gene3D" id="1.25.40.20">
    <property type="entry name" value="Ankyrin repeat-containing domain"/>
    <property type="match status" value="1"/>
</dbReference>
<evidence type="ECO:0000313" key="6">
    <source>
        <dbReference type="Proteomes" id="UP000247810"/>
    </source>
</evidence>
<keyword evidence="2 3" id="KW-0040">ANK repeat</keyword>
<organism evidence="5 6">
    <name type="scientific">Aspergillus ellipticus CBS 707.79</name>
    <dbReference type="NCBI Taxonomy" id="1448320"/>
    <lineage>
        <taxon>Eukaryota</taxon>
        <taxon>Fungi</taxon>
        <taxon>Dikarya</taxon>
        <taxon>Ascomycota</taxon>
        <taxon>Pezizomycotina</taxon>
        <taxon>Eurotiomycetes</taxon>
        <taxon>Eurotiomycetidae</taxon>
        <taxon>Eurotiales</taxon>
        <taxon>Aspergillaceae</taxon>
        <taxon>Aspergillus</taxon>
        <taxon>Aspergillus subgen. Circumdati</taxon>
    </lineage>
</organism>
<dbReference type="VEuPathDB" id="FungiDB:BO71DRAFT_433951"/>
<reference evidence="5 6" key="1">
    <citation type="submission" date="2018-02" db="EMBL/GenBank/DDBJ databases">
        <title>The genomes of Aspergillus section Nigri reveals drivers in fungal speciation.</title>
        <authorList>
            <consortium name="DOE Joint Genome Institute"/>
            <person name="Vesth T.C."/>
            <person name="Nybo J."/>
            <person name="Theobald S."/>
            <person name="Brandl J."/>
            <person name="Frisvad J.C."/>
            <person name="Nielsen K.F."/>
            <person name="Lyhne E.K."/>
            <person name="Kogle M.E."/>
            <person name="Kuo A."/>
            <person name="Riley R."/>
            <person name="Clum A."/>
            <person name="Nolan M."/>
            <person name="Lipzen A."/>
            <person name="Salamov A."/>
            <person name="Henrissat B."/>
            <person name="Wiebenga A."/>
            <person name="De vries R.P."/>
            <person name="Grigoriev I.V."/>
            <person name="Mortensen U.H."/>
            <person name="Andersen M.R."/>
            <person name="Baker S.E."/>
        </authorList>
    </citation>
    <scope>NUCLEOTIDE SEQUENCE [LARGE SCALE GENOMIC DNA]</scope>
    <source>
        <strain evidence="5 6">CBS 707.79</strain>
    </source>
</reference>
<dbReference type="SUPFAM" id="SSF48403">
    <property type="entry name" value="Ankyrin repeat"/>
    <property type="match status" value="1"/>
</dbReference>
<dbReference type="PANTHER" id="PTHR24180:SF45">
    <property type="entry name" value="POLY [ADP-RIBOSE] POLYMERASE TANKYRASE"/>
    <property type="match status" value="1"/>
</dbReference>
<dbReference type="SMART" id="SM00248">
    <property type="entry name" value="ANK"/>
    <property type="match status" value="4"/>
</dbReference>
<dbReference type="Pfam" id="PF12796">
    <property type="entry name" value="Ank_2"/>
    <property type="match status" value="1"/>
</dbReference>
<protein>
    <submittedName>
        <fullName evidence="5">Ankyrin</fullName>
    </submittedName>
</protein>
<sequence length="275" mass="30619">MVETLKFLLETSPDTINCRDKHGTTVFQLAVRTDASCERVLPVLDVLLDGGVDRAMLNVQVEFGVTVLHGAVLKHACCGGEHLMELLDVLIKNGADASVRNDKRRNVLHQLAIDSRGKDLVNAAMLDILLESVGVKDLDRWGCTALHYIVQNFSQINAVRHLISRGADVNMVNRFGDTPLHEVIRGTLARGVDKRGHIEPMGREDVTKALDDLVKVLQDAGASMDKPNRGGKTPPQIRDDIFEERRRLEEARRQGRGRPKGGSSLQWVRGRQWRS</sequence>
<evidence type="ECO:0000256" key="3">
    <source>
        <dbReference type="PROSITE-ProRule" id="PRU00023"/>
    </source>
</evidence>
<evidence type="ECO:0000256" key="2">
    <source>
        <dbReference type="ARBA" id="ARBA00023043"/>
    </source>
</evidence>
<name>A0A319EH97_9EURO</name>
<dbReference type="InterPro" id="IPR036770">
    <property type="entry name" value="Ankyrin_rpt-contain_sf"/>
</dbReference>